<organism evidence="1">
    <name type="scientific">marine sediment metagenome</name>
    <dbReference type="NCBI Taxonomy" id="412755"/>
    <lineage>
        <taxon>unclassified sequences</taxon>
        <taxon>metagenomes</taxon>
        <taxon>ecological metagenomes</taxon>
    </lineage>
</organism>
<protein>
    <submittedName>
        <fullName evidence="1">Uncharacterized protein</fullName>
    </submittedName>
</protein>
<dbReference type="AlphaFoldDB" id="A0A0F9SDX2"/>
<evidence type="ECO:0000313" key="1">
    <source>
        <dbReference type="EMBL" id="KKN60497.1"/>
    </source>
</evidence>
<name>A0A0F9SDX2_9ZZZZ</name>
<dbReference type="EMBL" id="LAZR01000694">
    <property type="protein sequence ID" value="KKN60497.1"/>
    <property type="molecule type" value="Genomic_DNA"/>
</dbReference>
<accession>A0A0F9SDX2</accession>
<gene>
    <name evidence="1" type="ORF">LCGC14_0531430</name>
</gene>
<comment type="caution">
    <text evidence="1">The sequence shown here is derived from an EMBL/GenBank/DDBJ whole genome shotgun (WGS) entry which is preliminary data.</text>
</comment>
<reference evidence="1" key="1">
    <citation type="journal article" date="2015" name="Nature">
        <title>Complex archaea that bridge the gap between prokaryotes and eukaryotes.</title>
        <authorList>
            <person name="Spang A."/>
            <person name="Saw J.H."/>
            <person name="Jorgensen S.L."/>
            <person name="Zaremba-Niedzwiedzka K."/>
            <person name="Martijn J."/>
            <person name="Lind A.E."/>
            <person name="van Eijk R."/>
            <person name="Schleper C."/>
            <person name="Guy L."/>
            <person name="Ettema T.J."/>
        </authorList>
    </citation>
    <scope>NUCLEOTIDE SEQUENCE</scope>
</reference>
<proteinExistence type="predicted"/>
<sequence length="273" mass="29814">MAAAGDWEFRSPNYVDRALMYPLLDIIEARGVKKLKVIEYDLFQESPAAKAEIRVAYTDEFDGVATPAVVDIISTDINDTAGSTGATAYDLFVIDENDDYVVERIAANGQSAATSVTLCKRLLQLKVATAGSSKKAEGVVTVHENGGITKTYMTIAANGLSTISARLYLASGYTAVAGFLMGNSIFTTAAATVDLDAGSNMYFVYADEDLTREIIHKYTIIPTTNVRPIPSHWEPRVGTGDNYLTMQHEALNTGKKKDFQIDLFFLVWEEHNA</sequence>